<organism evidence="1">
    <name type="scientific">marine sediment metagenome</name>
    <dbReference type="NCBI Taxonomy" id="412755"/>
    <lineage>
        <taxon>unclassified sequences</taxon>
        <taxon>metagenomes</taxon>
        <taxon>ecological metagenomes</taxon>
    </lineage>
</organism>
<reference evidence="1" key="1">
    <citation type="journal article" date="2014" name="Front. Microbiol.">
        <title>High frequency of phylogenetically diverse reductive dehalogenase-homologous genes in deep subseafloor sedimentary metagenomes.</title>
        <authorList>
            <person name="Kawai M."/>
            <person name="Futagami T."/>
            <person name="Toyoda A."/>
            <person name="Takaki Y."/>
            <person name="Nishi S."/>
            <person name="Hori S."/>
            <person name="Arai W."/>
            <person name="Tsubouchi T."/>
            <person name="Morono Y."/>
            <person name="Uchiyama I."/>
            <person name="Ito T."/>
            <person name="Fujiyama A."/>
            <person name="Inagaki F."/>
            <person name="Takami H."/>
        </authorList>
    </citation>
    <scope>NUCLEOTIDE SEQUENCE</scope>
    <source>
        <strain evidence="1">Expedition CK06-06</strain>
    </source>
</reference>
<name>X0VU51_9ZZZZ</name>
<evidence type="ECO:0000313" key="1">
    <source>
        <dbReference type="EMBL" id="GAG15953.1"/>
    </source>
</evidence>
<dbReference type="EMBL" id="BARS01032551">
    <property type="protein sequence ID" value="GAG15953.1"/>
    <property type="molecule type" value="Genomic_DNA"/>
</dbReference>
<dbReference type="AlphaFoldDB" id="X0VU51"/>
<proteinExistence type="predicted"/>
<protein>
    <submittedName>
        <fullName evidence="1">Uncharacterized protein</fullName>
    </submittedName>
</protein>
<gene>
    <name evidence="1" type="ORF">S01H1_50515</name>
</gene>
<comment type="caution">
    <text evidence="1">The sequence shown here is derived from an EMBL/GenBank/DDBJ whole genome shotgun (WGS) entry which is preliminary data.</text>
</comment>
<accession>X0VU51</accession>
<sequence>MMYRNGQRLRTVVLTDEDMRAMVDGTLSDRATEAVRHHLDGPPDSVLDAVDEAIADGLSFRRDAAQIRVDGSRVVLEVCPDGDVDDEGRPIDCTSVSATWLVGDQRVEFELDEEWEVIEQWSQEERVNRR</sequence>